<dbReference type="OrthoDB" id="9810303at2"/>
<comment type="caution">
    <text evidence="2">The sequence shown here is derived from an EMBL/GenBank/DDBJ whole genome shotgun (WGS) entry which is preliminary data.</text>
</comment>
<dbReference type="CDD" id="cd04179">
    <property type="entry name" value="DPM_DPG-synthase_like"/>
    <property type="match status" value="1"/>
</dbReference>
<dbReference type="AlphaFoldDB" id="A0A2W0CBS5"/>
<protein>
    <recommendedName>
        <fullName evidence="1">Glycosyltransferase 2-like domain-containing protein</fullName>
    </recommendedName>
</protein>
<feature type="domain" description="Glycosyltransferase 2-like" evidence="1">
    <location>
        <begin position="5"/>
        <end position="162"/>
    </location>
</feature>
<gene>
    <name evidence="2" type="ORF">PIL02S_02602</name>
</gene>
<dbReference type="SUPFAM" id="SSF53448">
    <property type="entry name" value="Nucleotide-diphospho-sugar transferases"/>
    <property type="match status" value="1"/>
</dbReference>
<organism evidence="2 3">
    <name type="scientific">Paenibacillus illinoisensis</name>
    <dbReference type="NCBI Taxonomy" id="59845"/>
    <lineage>
        <taxon>Bacteria</taxon>
        <taxon>Bacillati</taxon>
        <taxon>Bacillota</taxon>
        <taxon>Bacilli</taxon>
        <taxon>Bacillales</taxon>
        <taxon>Paenibacillaceae</taxon>
        <taxon>Paenibacillus</taxon>
    </lineage>
</organism>
<dbReference type="PANTHER" id="PTHR48090">
    <property type="entry name" value="UNDECAPRENYL-PHOSPHATE 4-DEOXY-4-FORMAMIDO-L-ARABINOSE TRANSFERASE-RELATED"/>
    <property type="match status" value="1"/>
</dbReference>
<dbReference type="GO" id="GO:0016757">
    <property type="term" value="F:glycosyltransferase activity"/>
    <property type="evidence" value="ECO:0007669"/>
    <property type="project" value="UniProtKB-KW"/>
</dbReference>
<dbReference type="Gene3D" id="3.90.550.10">
    <property type="entry name" value="Spore Coat Polysaccharide Biosynthesis Protein SpsA, Chain A"/>
    <property type="match status" value="1"/>
</dbReference>
<dbReference type="RefSeq" id="WP_110758727.1">
    <property type="nucleotide sequence ID" value="NZ_PRLG01000018.1"/>
</dbReference>
<name>A0A2W0CBS5_9BACL</name>
<dbReference type="Pfam" id="PF00535">
    <property type="entry name" value="Glycos_transf_2"/>
    <property type="match status" value="1"/>
</dbReference>
<dbReference type="InterPro" id="IPR001173">
    <property type="entry name" value="Glyco_trans_2-like"/>
</dbReference>
<evidence type="ECO:0000313" key="2">
    <source>
        <dbReference type="EMBL" id="PYY29627.1"/>
    </source>
</evidence>
<reference evidence="2 3" key="1">
    <citation type="submission" date="2018-01" db="EMBL/GenBank/DDBJ databases">
        <title>Genome sequence of the PGP bacterium Paenibacillus illinoisensis E3.</title>
        <authorList>
            <person name="Rolli E."/>
            <person name="Marasco R."/>
            <person name="Bessem C."/>
            <person name="Michoud G."/>
            <person name="Gaiarsa S."/>
            <person name="Borin S."/>
            <person name="Daffonchio D."/>
        </authorList>
    </citation>
    <scope>NUCLEOTIDE SEQUENCE [LARGE SCALE GENOMIC DNA]</scope>
    <source>
        <strain evidence="2 3">E3</strain>
    </source>
</reference>
<evidence type="ECO:0000313" key="3">
    <source>
        <dbReference type="Proteomes" id="UP000247459"/>
    </source>
</evidence>
<accession>A0A2W0CBS5</accession>
<dbReference type="Proteomes" id="UP000247459">
    <property type="component" value="Unassembled WGS sequence"/>
</dbReference>
<dbReference type="InterPro" id="IPR029044">
    <property type="entry name" value="Nucleotide-diphossugar_trans"/>
</dbReference>
<dbReference type="InterPro" id="IPR050256">
    <property type="entry name" value="Glycosyltransferase_2"/>
</dbReference>
<keyword evidence="2" id="KW-0328">Glycosyltransferase</keyword>
<keyword evidence="2" id="KW-0808">Transferase</keyword>
<dbReference type="EMBL" id="PRLG01000018">
    <property type="protein sequence ID" value="PYY29627.1"/>
    <property type="molecule type" value="Genomic_DNA"/>
</dbReference>
<sequence length="232" mass="26362">MKVILIIPAYNEEKNIAKLLQVLCLDYKNVDVLVINDCSTDNTSKVCDQFNVKVINLPCNLGIGGAVQTGYKFAQMHNYDIAIQVDGDGQHNPEYIKDLVDPLVKNEADLIIGSRYISKIGFQSTFLRRVGINYFSRLLHILTGQLITDPTSGYRACNKRVIEIFARRYPVDYPEPESIMYLKRNRLRIKEIPVVMEARLEGKSSITLIKSAYYMAKVSLAILIDSLRKQIV</sequence>
<evidence type="ECO:0000259" key="1">
    <source>
        <dbReference type="Pfam" id="PF00535"/>
    </source>
</evidence>
<proteinExistence type="predicted"/>
<dbReference type="PANTHER" id="PTHR48090:SF7">
    <property type="entry name" value="RFBJ PROTEIN"/>
    <property type="match status" value="1"/>
</dbReference>